<dbReference type="RefSeq" id="WP_160334513.1">
    <property type="nucleotide sequence ID" value="NZ_CALPCR010000002.1"/>
</dbReference>
<gene>
    <name evidence="4" type="primary">proC</name>
    <name evidence="10" type="ORF">E5987_02520</name>
</gene>
<dbReference type="SUPFAM" id="SSF48179">
    <property type="entry name" value="6-phosphogluconate dehydrogenase C-terminal domain-like"/>
    <property type="match status" value="1"/>
</dbReference>
<dbReference type="EC" id="1.5.1.2" evidence="4 5"/>
<protein>
    <recommendedName>
        <fullName evidence="4 5">Pyrroline-5-carboxylate reductase</fullName>
        <shortName evidence="4">P5C reductase</shortName>
        <shortName evidence="4">P5CR</shortName>
        <ecNumber evidence="4 5">1.5.1.2</ecNumber>
    </recommendedName>
    <alternativeName>
        <fullName evidence="4">PCA reductase</fullName>
    </alternativeName>
</protein>
<organism evidence="10 11">
    <name type="scientific">Parasutterella muris</name>
    <dbReference type="NCBI Taxonomy" id="2565572"/>
    <lineage>
        <taxon>Bacteria</taxon>
        <taxon>Pseudomonadati</taxon>
        <taxon>Pseudomonadota</taxon>
        <taxon>Betaproteobacteria</taxon>
        <taxon>Burkholderiales</taxon>
        <taxon>Sutterellaceae</taxon>
        <taxon>Parasutterella</taxon>
    </lineage>
</organism>
<keyword evidence="2 4" id="KW-0521">NADP</keyword>
<dbReference type="NCBIfam" id="TIGR00112">
    <property type="entry name" value="proC"/>
    <property type="match status" value="1"/>
</dbReference>
<evidence type="ECO:0000256" key="6">
    <source>
        <dbReference type="PIRSR" id="PIRSR000193-1"/>
    </source>
</evidence>
<dbReference type="Gene3D" id="3.40.50.720">
    <property type="entry name" value="NAD(P)-binding Rossmann-like Domain"/>
    <property type="match status" value="1"/>
</dbReference>
<dbReference type="PIRSF" id="PIRSF000193">
    <property type="entry name" value="Pyrrol-5-carb_rd"/>
    <property type="match status" value="1"/>
</dbReference>
<dbReference type="GO" id="GO:0005737">
    <property type="term" value="C:cytoplasm"/>
    <property type="evidence" value="ECO:0007669"/>
    <property type="project" value="UniProtKB-SubCell"/>
</dbReference>
<feature type="domain" description="Pyrroline-5-carboxylate reductase dimerisation" evidence="9">
    <location>
        <begin position="160"/>
        <end position="264"/>
    </location>
</feature>
<keyword evidence="11" id="KW-1185">Reference proteome</keyword>
<dbReference type="OrthoDB" id="9805754at2"/>
<dbReference type="SUPFAM" id="SSF51735">
    <property type="entry name" value="NAD(P)-binding Rossmann-fold domains"/>
    <property type="match status" value="1"/>
</dbReference>
<comment type="catalytic activity">
    <reaction evidence="4">
        <text>L-proline + NAD(+) = (S)-1-pyrroline-5-carboxylate + NADH + 2 H(+)</text>
        <dbReference type="Rhea" id="RHEA:14105"/>
        <dbReference type="ChEBI" id="CHEBI:15378"/>
        <dbReference type="ChEBI" id="CHEBI:17388"/>
        <dbReference type="ChEBI" id="CHEBI:57540"/>
        <dbReference type="ChEBI" id="CHEBI:57945"/>
        <dbReference type="ChEBI" id="CHEBI:60039"/>
        <dbReference type="EC" id="1.5.1.2"/>
    </reaction>
</comment>
<dbReference type="InterPro" id="IPR029036">
    <property type="entry name" value="P5CR_dimer"/>
</dbReference>
<keyword evidence="4 7" id="KW-0641">Proline biosynthesis</keyword>
<dbReference type="UniPathway" id="UPA00098">
    <property type="reaction ID" value="UER00361"/>
</dbReference>
<keyword evidence="3 4" id="KW-0560">Oxidoreductase</keyword>
<proteinExistence type="inferred from homology"/>
<dbReference type="Proteomes" id="UP000472580">
    <property type="component" value="Unassembled WGS sequence"/>
</dbReference>
<dbReference type="PROSITE" id="PS00521">
    <property type="entry name" value="P5CR"/>
    <property type="match status" value="1"/>
</dbReference>
<dbReference type="PANTHER" id="PTHR11645">
    <property type="entry name" value="PYRROLINE-5-CARBOXYLATE REDUCTASE"/>
    <property type="match status" value="1"/>
</dbReference>
<comment type="pathway">
    <text evidence="4 7">Amino-acid biosynthesis; L-proline biosynthesis; L-proline from L-glutamate 5-semialdehyde: step 1/1.</text>
</comment>
<dbReference type="Gene3D" id="1.10.3730.10">
    <property type="entry name" value="ProC C-terminal domain-like"/>
    <property type="match status" value="1"/>
</dbReference>
<evidence type="ECO:0000256" key="5">
    <source>
        <dbReference type="NCBIfam" id="TIGR00112"/>
    </source>
</evidence>
<evidence type="ECO:0000256" key="4">
    <source>
        <dbReference type="HAMAP-Rule" id="MF_01925"/>
    </source>
</evidence>
<sequence length="277" mass="30531">MNRKTIVFYGGGNMASAIISKMVTSDWSGEDIHVIDRNTEKLERFSKQFGVQVHDKPGSWMAQIDSVVLAVKPQQLPDAIASAKEWMDEALIISIAAGVRIEDLRAMLGQNRICRAMPNTPMKIGKGVCGLYATAEADEDHLFIVKVFAACGDLIWCDKEEMLEGVTAVSGSGPAYVFRFIEALENAGIRYGFNEVQARRLAIATVLGSAELARQSDEPPAELRAKVTSKGGTTYEALKVMQERGFMEMMQDAMDACRRRSAELGEAFHENLESKKD</sequence>
<dbReference type="Pfam" id="PF14748">
    <property type="entry name" value="P5CR_dimer"/>
    <property type="match status" value="1"/>
</dbReference>
<dbReference type="PANTHER" id="PTHR11645:SF0">
    <property type="entry name" value="PYRROLINE-5-CARBOXYLATE REDUCTASE 3"/>
    <property type="match status" value="1"/>
</dbReference>
<dbReference type="InterPro" id="IPR053790">
    <property type="entry name" value="P5CR-like_CS"/>
</dbReference>
<evidence type="ECO:0000256" key="3">
    <source>
        <dbReference type="ARBA" id="ARBA00023002"/>
    </source>
</evidence>
<reference evidence="10 11" key="1">
    <citation type="submission" date="2019-12" db="EMBL/GenBank/DDBJ databases">
        <title>Microbes associate with the intestines of laboratory mice.</title>
        <authorList>
            <person name="Navarre W."/>
            <person name="Wong E."/>
        </authorList>
    </citation>
    <scope>NUCLEOTIDE SEQUENCE [LARGE SCALE GENOMIC DNA]</scope>
    <source>
        <strain evidence="10 11">NM82_D38</strain>
    </source>
</reference>
<keyword evidence="4 7" id="KW-0028">Amino-acid biosynthesis</keyword>
<evidence type="ECO:0000313" key="10">
    <source>
        <dbReference type="EMBL" id="MVX56080.1"/>
    </source>
</evidence>
<dbReference type="InterPro" id="IPR000304">
    <property type="entry name" value="Pyrroline-COOH_reductase"/>
</dbReference>
<feature type="domain" description="Pyrroline-5-carboxylate reductase catalytic N-terminal" evidence="8">
    <location>
        <begin position="6"/>
        <end position="98"/>
    </location>
</feature>
<keyword evidence="4" id="KW-0963">Cytoplasm</keyword>
<feature type="binding site" evidence="6">
    <location>
        <begin position="70"/>
        <end position="73"/>
    </location>
    <ligand>
        <name>NADP(+)</name>
        <dbReference type="ChEBI" id="CHEBI:58349"/>
    </ligand>
</feature>
<accession>A0A6L6YEM2</accession>
<dbReference type="InterPro" id="IPR008927">
    <property type="entry name" value="6-PGluconate_DH-like_C_sf"/>
</dbReference>
<dbReference type="Pfam" id="PF03807">
    <property type="entry name" value="F420_oxidored"/>
    <property type="match status" value="1"/>
</dbReference>
<dbReference type="EMBL" id="WSRP01000005">
    <property type="protein sequence ID" value="MVX56080.1"/>
    <property type="molecule type" value="Genomic_DNA"/>
</dbReference>
<evidence type="ECO:0000259" key="8">
    <source>
        <dbReference type="Pfam" id="PF03807"/>
    </source>
</evidence>
<evidence type="ECO:0000256" key="2">
    <source>
        <dbReference type="ARBA" id="ARBA00022857"/>
    </source>
</evidence>
<evidence type="ECO:0000256" key="1">
    <source>
        <dbReference type="ARBA" id="ARBA00005525"/>
    </source>
</evidence>
<dbReference type="FunFam" id="1.10.3730.10:FF:000001">
    <property type="entry name" value="Pyrroline-5-carboxylate reductase"/>
    <property type="match status" value="1"/>
</dbReference>
<dbReference type="InterPro" id="IPR028939">
    <property type="entry name" value="P5C_Rdtase_cat_N"/>
</dbReference>
<comment type="similarity">
    <text evidence="1 4 7">Belongs to the pyrroline-5-carboxylate reductase family.</text>
</comment>
<evidence type="ECO:0000259" key="9">
    <source>
        <dbReference type="Pfam" id="PF14748"/>
    </source>
</evidence>
<dbReference type="HAMAP" id="MF_01925">
    <property type="entry name" value="P5C_reductase"/>
    <property type="match status" value="1"/>
</dbReference>
<evidence type="ECO:0000313" key="11">
    <source>
        <dbReference type="Proteomes" id="UP000472580"/>
    </source>
</evidence>
<dbReference type="GO" id="GO:0055129">
    <property type="term" value="P:L-proline biosynthetic process"/>
    <property type="evidence" value="ECO:0007669"/>
    <property type="project" value="UniProtKB-UniRule"/>
</dbReference>
<comment type="subcellular location">
    <subcellularLocation>
        <location evidence="4">Cytoplasm</location>
    </subcellularLocation>
</comment>
<dbReference type="AlphaFoldDB" id="A0A6L6YEM2"/>
<name>A0A6L6YEM2_9BURK</name>
<comment type="caution">
    <text evidence="10">The sequence shown here is derived from an EMBL/GenBank/DDBJ whole genome shotgun (WGS) entry which is preliminary data.</text>
</comment>
<dbReference type="InterPro" id="IPR036291">
    <property type="entry name" value="NAD(P)-bd_dom_sf"/>
</dbReference>
<dbReference type="GO" id="GO:0004735">
    <property type="term" value="F:pyrroline-5-carboxylate reductase activity"/>
    <property type="evidence" value="ECO:0007669"/>
    <property type="project" value="UniProtKB-UniRule"/>
</dbReference>
<comment type="function">
    <text evidence="4">Catalyzes the reduction of 1-pyrroline-5-carboxylate (PCA) to L-proline.</text>
</comment>
<comment type="catalytic activity">
    <reaction evidence="4 7">
        <text>L-proline + NADP(+) = (S)-1-pyrroline-5-carboxylate + NADPH + 2 H(+)</text>
        <dbReference type="Rhea" id="RHEA:14109"/>
        <dbReference type="ChEBI" id="CHEBI:15378"/>
        <dbReference type="ChEBI" id="CHEBI:17388"/>
        <dbReference type="ChEBI" id="CHEBI:57783"/>
        <dbReference type="ChEBI" id="CHEBI:58349"/>
        <dbReference type="ChEBI" id="CHEBI:60039"/>
        <dbReference type="EC" id="1.5.1.2"/>
    </reaction>
</comment>
<evidence type="ECO:0000256" key="7">
    <source>
        <dbReference type="RuleBase" id="RU003903"/>
    </source>
</evidence>